<keyword evidence="3" id="KW-1185">Reference proteome</keyword>
<dbReference type="Gene3D" id="3.20.20.140">
    <property type="entry name" value="Metal-dependent hydrolases"/>
    <property type="match status" value="1"/>
</dbReference>
<dbReference type="InterPro" id="IPR051781">
    <property type="entry name" value="Metallo-dep_Hydrolase"/>
</dbReference>
<dbReference type="Proteomes" id="UP001611415">
    <property type="component" value="Unassembled WGS sequence"/>
</dbReference>
<comment type="caution">
    <text evidence="2">The sequence shown here is derived from an EMBL/GenBank/DDBJ whole genome shotgun (WGS) entry which is preliminary data.</text>
</comment>
<reference evidence="2 3" key="1">
    <citation type="submission" date="2024-10" db="EMBL/GenBank/DDBJ databases">
        <title>The Natural Products Discovery Center: Release of the First 8490 Sequenced Strains for Exploring Actinobacteria Biosynthetic Diversity.</title>
        <authorList>
            <person name="Kalkreuter E."/>
            <person name="Kautsar S.A."/>
            <person name="Yang D."/>
            <person name="Bader C.D."/>
            <person name="Teijaro C.N."/>
            <person name="Fluegel L."/>
            <person name="Davis C.M."/>
            <person name="Simpson J.R."/>
            <person name="Lauterbach L."/>
            <person name="Steele A.D."/>
            <person name="Gui C."/>
            <person name="Meng S."/>
            <person name="Li G."/>
            <person name="Viehrig K."/>
            <person name="Ye F."/>
            <person name="Su P."/>
            <person name="Kiefer A.F."/>
            <person name="Nichols A."/>
            <person name="Cepeda A.J."/>
            <person name="Yan W."/>
            <person name="Fan B."/>
            <person name="Jiang Y."/>
            <person name="Adhikari A."/>
            <person name="Zheng C.-J."/>
            <person name="Schuster L."/>
            <person name="Cowan T.M."/>
            <person name="Smanski M.J."/>
            <person name="Chevrette M.G."/>
            <person name="De Carvalho L.P.S."/>
            <person name="Shen B."/>
        </authorList>
    </citation>
    <scope>NUCLEOTIDE SEQUENCE [LARGE SCALE GENOMIC DNA]</scope>
    <source>
        <strain evidence="2 3">NPDC019275</strain>
    </source>
</reference>
<accession>A0ABW7WVC6</accession>
<organism evidence="2 3">
    <name type="scientific">Nocardia xishanensis</name>
    <dbReference type="NCBI Taxonomy" id="238964"/>
    <lineage>
        <taxon>Bacteria</taxon>
        <taxon>Bacillati</taxon>
        <taxon>Actinomycetota</taxon>
        <taxon>Actinomycetes</taxon>
        <taxon>Mycobacteriales</taxon>
        <taxon>Nocardiaceae</taxon>
        <taxon>Nocardia</taxon>
    </lineage>
</organism>
<evidence type="ECO:0000313" key="3">
    <source>
        <dbReference type="Proteomes" id="UP001611415"/>
    </source>
</evidence>
<proteinExistence type="predicted"/>
<evidence type="ECO:0000313" key="2">
    <source>
        <dbReference type="EMBL" id="MFI2472792.1"/>
    </source>
</evidence>
<name>A0ABW7WVC6_9NOCA</name>
<dbReference type="InterPro" id="IPR011059">
    <property type="entry name" value="Metal-dep_hydrolase_composite"/>
</dbReference>
<dbReference type="InterPro" id="IPR006680">
    <property type="entry name" value="Amidohydro-rel"/>
</dbReference>
<gene>
    <name evidence="2" type="ORF">ACH49W_05385</name>
</gene>
<dbReference type="PANTHER" id="PTHR43135">
    <property type="entry name" value="ALPHA-D-RIBOSE 1-METHYLPHOSPHONATE 5-TRIPHOSPHATE DIPHOSPHATASE"/>
    <property type="match status" value="1"/>
</dbReference>
<dbReference type="Pfam" id="PF01979">
    <property type="entry name" value="Amidohydro_1"/>
    <property type="match status" value="1"/>
</dbReference>
<sequence length="99" mass="10334">MHRAGVALLAGTDATPFVPAHGVDLHTELRLLTEAGLTPEQALAAATSLPARCFGLADRGRIAPGLRADLVLVDGDPTTDITATAALAEVWRRGVRQAR</sequence>
<evidence type="ECO:0000259" key="1">
    <source>
        <dbReference type="Pfam" id="PF01979"/>
    </source>
</evidence>
<dbReference type="Gene3D" id="2.30.40.10">
    <property type="entry name" value="Urease, subunit C, domain 1"/>
    <property type="match status" value="1"/>
</dbReference>
<dbReference type="PANTHER" id="PTHR43135:SF3">
    <property type="entry name" value="ALPHA-D-RIBOSE 1-METHYLPHOSPHONATE 5-TRIPHOSPHATE DIPHOSPHATASE"/>
    <property type="match status" value="1"/>
</dbReference>
<feature type="domain" description="Amidohydrolase-related" evidence="1">
    <location>
        <begin position="2"/>
        <end position="92"/>
    </location>
</feature>
<dbReference type="SUPFAM" id="SSF51338">
    <property type="entry name" value="Composite domain of metallo-dependent hydrolases"/>
    <property type="match status" value="1"/>
</dbReference>
<dbReference type="EMBL" id="JBIRYO010000003">
    <property type="protein sequence ID" value="MFI2472792.1"/>
    <property type="molecule type" value="Genomic_DNA"/>
</dbReference>
<protein>
    <submittedName>
        <fullName evidence="2">Amidohydrolase family protein</fullName>
    </submittedName>
</protein>
<dbReference type="RefSeq" id="WP_357404620.1">
    <property type="nucleotide sequence ID" value="NZ_JBEYCD010000005.1"/>
</dbReference>